<feature type="repeat" description="PPR" evidence="8">
    <location>
        <begin position="1173"/>
        <end position="1207"/>
    </location>
</feature>
<dbReference type="InterPro" id="IPR047255">
    <property type="entry name" value="C2D_MCTP_PRT_plant"/>
</dbReference>
<evidence type="ECO:0000256" key="8">
    <source>
        <dbReference type="PROSITE-ProRule" id="PRU00708"/>
    </source>
</evidence>
<dbReference type="InterPro" id="IPR046848">
    <property type="entry name" value="E_motif"/>
</dbReference>
<keyword evidence="5" id="KW-0809">Transit peptide</keyword>
<dbReference type="CDD" id="cd08379">
    <property type="entry name" value="C2D_MCTP_PRT_plant"/>
    <property type="match status" value="1"/>
</dbReference>
<dbReference type="Proteomes" id="UP000604825">
    <property type="component" value="Unassembled WGS sequence"/>
</dbReference>
<dbReference type="OrthoDB" id="10059618at2759"/>
<feature type="transmembrane region" description="Helical" evidence="9">
    <location>
        <begin position="629"/>
        <end position="647"/>
    </location>
</feature>
<keyword evidence="4" id="KW-0677">Repeat</keyword>
<evidence type="ECO:0000256" key="4">
    <source>
        <dbReference type="ARBA" id="ARBA00022737"/>
    </source>
</evidence>
<dbReference type="EMBL" id="CAJGYO010000007">
    <property type="protein sequence ID" value="CAD6243088.1"/>
    <property type="molecule type" value="Genomic_DNA"/>
</dbReference>
<proteinExistence type="inferred from homology"/>
<gene>
    <name evidence="11" type="ORF">NCGR_LOCUS28377</name>
</gene>
<dbReference type="SMART" id="SM00239">
    <property type="entry name" value="C2"/>
    <property type="match status" value="3"/>
</dbReference>
<evidence type="ECO:0000256" key="9">
    <source>
        <dbReference type="SAM" id="Phobius"/>
    </source>
</evidence>
<dbReference type="Pfam" id="PF20431">
    <property type="entry name" value="E_motif"/>
    <property type="match status" value="1"/>
</dbReference>
<dbReference type="Pfam" id="PF13041">
    <property type="entry name" value="PPR_2"/>
    <property type="match status" value="3"/>
</dbReference>
<dbReference type="FunFam" id="1.25.40.10:FF:000090">
    <property type="entry name" value="Pentatricopeptide repeat-containing protein, chloroplastic"/>
    <property type="match status" value="1"/>
</dbReference>
<organism evidence="11 12">
    <name type="scientific">Miscanthus lutarioriparius</name>
    <dbReference type="NCBI Taxonomy" id="422564"/>
    <lineage>
        <taxon>Eukaryota</taxon>
        <taxon>Viridiplantae</taxon>
        <taxon>Streptophyta</taxon>
        <taxon>Embryophyta</taxon>
        <taxon>Tracheophyta</taxon>
        <taxon>Spermatophyta</taxon>
        <taxon>Magnoliopsida</taxon>
        <taxon>Liliopsida</taxon>
        <taxon>Poales</taxon>
        <taxon>Poaceae</taxon>
        <taxon>PACMAD clade</taxon>
        <taxon>Panicoideae</taxon>
        <taxon>Andropogonodae</taxon>
        <taxon>Andropogoneae</taxon>
        <taxon>Saccharinae</taxon>
        <taxon>Miscanthus</taxon>
    </lineage>
</organism>
<evidence type="ECO:0000313" key="11">
    <source>
        <dbReference type="EMBL" id="CAD6243088.1"/>
    </source>
</evidence>
<dbReference type="NCBIfam" id="TIGR00756">
    <property type="entry name" value="PPR"/>
    <property type="match status" value="4"/>
</dbReference>
<evidence type="ECO:0000256" key="2">
    <source>
        <dbReference type="ARBA" id="ARBA00007923"/>
    </source>
</evidence>
<dbReference type="InterPro" id="IPR000008">
    <property type="entry name" value="C2_dom"/>
</dbReference>
<dbReference type="CDD" id="cd08378">
    <property type="entry name" value="C2B_MCTP_PRT_plant"/>
    <property type="match status" value="1"/>
</dbReference>
<evidence type="ECO:0000256" key="3">
    <source>
        <dbReference type="ARBA" id="ARBA00022692"/>
    </source>
</evidence>
<dbReference type="InterPro" id="IPR035892">
    <property type="entry name" value="C2_domain_sf"/>
</dbReference>
<dbReference type="PANTHER" id="PTHR31425">
    <property type="entry name" value="PHOSPHORIBOSYLANTHRANILATE TRANSFERASE ISOFORM 1"/>
    <property type="match status" value="1"/>
</dbReference>
<evidence type="ECO:0000256" key="7">
    <source>
        <dbReference type="ARBA" id="ARBA00023136"/>
    </source>
</evidence>
<accession>A0A811PE94</accession>
<comment type="caution">
    <text evidence="11">The sequence shown here is derived from an EMBL/GenBank/DDBJ whole genome shotgun (WGS) entry which is preliminary data.</text>
</comment>
<comment type="subcellular location">
    <subcellularLocation>
        <location evidence="1">Membrane</location>
        <topology evidence="1">Multi-pass membrane protein</topology>
    </subcellularLocation>
</comment>
<dbReference type="InterPro" id="IPR002885">
    <property type="entry name" value="PPR_rpt"/>
</dbReference>
<sequence length="1459" mass="162098">MSITNPKSPCVCGASTLGGQNAEVRNAHKRTFLTYRDQARPSNRSNRLLQPAAAGMAGVLPRFGPFGPLPPRDEFGIKETRPRLAGGRAGGYDLVERMEYLYVRIVKARDLKWSGGFDPLTEVKLGSYSCATRHIEKTTSPEWNDVFAFSRERLQASFLDVVVKGKGFAKDDFVGRLRFDLADAPFRVPPDSALAPQWYHVFDKKAERGGEVMLAVWFGTQADECFPLAVHADAAFAVDAKLAAHIRCKQYTVPRLWYVRVNVIEARDIAFVDKARVGEVFVRTRIAAQVHKTKTCVARLPTCGWNEDHLFVAAEPFEDHLILSVEDRVKVDKEEVIGHVHIPFKEFERRWDARPIRPRWFNLVRPEGAAKIDKFSAKICVRLCLEGGYRVLTEPVHYLSDVRPAARELWCHRPPIGLIELGIHNAFGLSSMRTRDGRGSCDAYCVAKYGVKWFRTQTVIDSLAPRFHQQCFWDVHDHCTVLTVAVFHNCQIGEKGGLVSGDPVKDILLGKVRIRLSTLETGRIYTHAYPLISLHGGGIKKMGELQLAMRFSSTSMLGLLQTYAQPHLPPMHYHCPLSIVHQETLRREVVALIAHRLGRMDPPLRQECVEHLCEAHSHRWSMRRSKAHFFRLMAALAPLFAALRWFVDICHWKNPATTVAVHIIYAMLVCCPNLILPTFFVYKFVLGLWNYRRRPRHPWHVDTKVSHAEMAHLDELAEEFDEFPTKCPPDVVRMRYDRLRSLGARIQEMAGDVASHAERARCAMTWRDPRHGHVPPGVPVPCGDHLPGAVPGGGAADRMTTSALVRQCLALLLRSKSSATPLVSTTTAQLHALLLTSGHLHCDSLHLLLYSYCACGRPFDAHNLLAQMPQPAPVSVSNTLLRSYTGLGFHRQALALYSQMRAFDHLTFTFAAKACAGLRLRRHGRAVHGRALAAGFGGDAYVQNALVSMYMRCRDVVAAEAVFGALRSRTTVSWNTVITGCVKDGRAERALEVFETMVGRGVCIDRATVVSVLPACAQARDLHTGRAVHRLAEVRGLVNYVAVKNALIDMYGKCGSLEDARRVFDEDSYDKDVVSWTAMIGAHVLNYHASKAFALGSEMRVTSEAQPNAVTMAHLLSACASLLSGKHAKCTHALCIRLGLGSDTVVETALVHCYAKCGYMGMIDMVVEKGSRRTETWNAAISGYTQREQGKKALALFKQMLAESVRPDSATMASVIPAYAESADLVQAKNIHCCLLIRGCLGSTDIATGLIDVYAKAGDLGVVWELFQCLPEKDVVSWTTVIARYGMHGHAQTAILLYSRMVELGVLPNTVTMASLLYSCSHAGMVDEGLRLFNDMRGVHGLMPNAEHYLCLVDMLGRAGRIEEAYRLIQDMPFEPSTSVWSALLGACVLHENVEFGEVAAKHLFELEPDNVGNYVLLGKVYAAADRWSDVQDLRRVMEGRGLHKDPGSSVVDAKSEVC</sequence>
<feature type="repeat" description="PPR" evidence="8">
    <location>
        <begin position="1274"/>
        <end position="1308"/>
    </location>
</feature>
<name>A0A811PE94_9POAL</name>
<dbReference type="GO" id="GO:0016020">
    <property type="term" value="C:membrane"/>
    <property type="evidence" value="ECO:0007669"/>
    <property type="project" value="UniProtKB-SubCell"/>
</dbReference>
<dbReference type="InterPro" id="IPR011990">
    <property type="entry name" value="TPR-like_helical_dom_sf"/>
</dbReference>
<dbReference type="FunFam" id="2.60.40.150:FF:000090">
    <property type="entry name" value="C2 domain-containing protein"/>
    <property type="match status" value="1"/>
</dbReference>
<feature type="domain" description="C2" evidence="10">
    <location>
        <begin position="238"/>
        <end position="361"/>
    </location>
</feature>
<dbReference type="SUPFAM" id="SSF49562">
    <property type="entry name" value="C2 domain (Calcium/lipid-binding domain, CaLB)"/>
    <property type="match status" value="3"/>
</dbReference>
<feature type="repeat" description="PPR" evidence="8">
    <location>
        <begin position="970"/>
        <end position="1004"/>
    </location>
</feature>
<evidence type="ECO:0000256" key="5">
    <source>
        <dbReference type="ARBA" id="ARBA00022946"/>
    </source>
</evidence>
<evidence type="ECO:0000259" key="10">
    <source>
        <dbReference type="PROSITE" id="PS50004"/>
    </source>
</evidence>
<evidence type="ECO:0000256" key="6">
    <source>
        <dbReference type="ARBA" id="ARBA00022989"/>
    </source>
</evidence>
<keyword evidence="6 9" id="KW-1133">Transmembrane helix</keyword>
<feature type="domain" description="C2" evidence="10">
    <location>
        <begin position="398"/>
        <end position="529"/>
    </location>
</feature>
<keyword evidence="7 9" id="KW-0472">Membrane</keyword>
<dbReference type="PANTHER" id="PTHR31425:SF6">
    <property type="entry name" value="OS02G0663900 PROTEIN"/>
    <property type="match status" value="1"/>
</dbReference>
<comment type="similarity">
    <text evidence="2">Belongs to the MCTP family.</text>
</comment>
<dbReference type="CDD" id="cd04019">
    <property type="entry name" value="C2C_MCTP_PRT_plant"/>
    <property type="match status" value="1"/>
</dbReference>
<feature type="repeat" description="PPR" evidence="8">
    <location>
        <begin position="1309"/>
        <end position="1339"/>
    </location>
</feature>
<dbReference type="PROSITE" id="PS51375">
    <property type="entry name" value="PPR"/>
    <property type="match status" value="4"/>
</dbReference>
<dbReference type="Gene3D" id="2.60.40.150">
    <property type="entry name" value="C2 domain"/>
    <property type="match status" value="3"/>
</dbReference>
<keyword evidence="12" id="KW-1185">Reference proteome</keyword>
<reference evidence="11" key="1">
    <citation type="submission" date="2020-10" db="EMBL/GenBank/DDBJ databases">
        <authorList>
            <person name="Han B."/>
            <person name="Lu T."/>
            <person name="Zhao Q."/>
            <person name="Huang X."/>
            <person name="Zhao Y."/>
        </authorList>
    </citation>
    <scope>NUCLEOTIDE SEQUENCE</scope>
</reference>
<dbReference type="PROSITE" id="PS50004">
    <property type="entry name" value="C2"/>
    <property type="match status" value="3"/>
</dbReference>
<dbReference type="Pfam" id="PF01535">
    <property type="entry name" value="PPR"/>
    <property type="match status" value="4"/>
</dbReference>
<evidence type="ECO:0000313" key="12">
    <source>
        <dbReference type="Proteomes" id="UP000604825"/>
    </source>
</evidence>
<evidence type="ECO:0000256" key="1">
    <source>
        <dbReference type="ARBA" id="ARBA00004141"/>
    </source>
</evidence>
<feature type="transmembrane region" description="Helical" evidence="9">
    <location>
        <begin position="659"/>
        <end position="686"/>
    </location>
</feature>
<dbReference type="Pfam" id="PF08372">
    <property type="entry name" value="PRT_C"/>
    <property type="match status" value="1"/>
</dbReference>
<dbReference type="InterPro" id="IPR013583">
    <property type="entry name" value="MCTP_C"/>
</dbReference>
<dbReference type="Pfam" id="PF00168">
    <property type="entry name" value="C2"/>
    <property type="match status" value="3"/>
</dbReference>
<dbReference type="FunFam" id="1.25.40.10:FF:000396">
    <property type="entry name" value="Pentatricopeptide repeat-containing protein At2g36730"/>
    <property type="match status" value="1"/>
</dbReference>
<protein>
    <recommendedName>
        <fullName evidence="10">C2 domain-containing protein</fullName>
    </recommendedName>
</protein>
<dbReference type="Gene3D" id="1.25.40.10">
    <property type="entry name" value="Tetratricopeptide repeat domain"/>
    <property type="match status" value="5"/>
</dbReference>
<dbReference type="InterPro" id="IPR047259">
    <property type="entry name" value="QUIRKY-like"/>
</dbReference>
<dbReference type="FunFam" id="1.25.40.10:FF:000344">
    <property type="entry name" value="Pentatricopeptide repeat-containing protein"/>
    <property type="match status" value="1"/>
</dbReference>
<feature type="domain" description="C2" evidence="10">
    <location>
        <begin position="82"/>
        <end position="199"/>
    </location>
</feature>
<dbReference type="InterPro" id="IPR047258">
    <property type="entry name" value="C2C_MCTP_PRT_plant"/>
</dbReference>
<keyword evidence="3 9" id="KW-0812">Transmembrane</keyword>
<dbReference type="InterPro" id="IPR047257">
    <property type="entry name" value="C2B_MCTP_PRT_plant"/>
</dbReference>